<dbReference type="Pfam" id="PF13168">
    <property type="entry name" value="Poxvirus_B22R_C"/>
    <property type="match status" value="1"/>
</dbReference>
<sequence length="1902" mass="215606">MYRSIHLLVYLSLCILFYVSRGYESCWRKSGLYHDTGMVIQDDVMDKKASTVFKYLSIAEKKEQSRLLNTFNWTKIRNIVKDEFNKSCNLGDGNYMYNYSLIYETTVGGDYNDSLYEEYGFSTTVSPTDPYSKNINYNSTKAGLVFITSVLGLEEDDIHDYIVFNNSSASGFITFISHGKCNNITITEVVFSLVNTTGNGVKVEVYLKGVSVAGGNFSSSEDITSCIDECINNNTRYKVTVENGCEHCSMKFMASTVQIPKEFNDTIKEIGIHEDNVTSSFYSCNVNDEPDCKSFITLGSITSKITLSNIRLANNTRPKRSIISSVSSSPEEFDCKYLHYPDPDKIESCTVKVRRKRSDDPKKVSSDNNLLGYARQHLGSKPIIPPKVTHLQTGIDKKSKSGVSGDGAIYKEVKREVKDMIKKIAPVVPSSGKPEDLYAVVRKPPKIPHNIRKDAYTEAIKTTIQQKQSSISEVLYAELDFSGRRPPAVKTYGDTVYSTIEFSNRRESVSSMNSEPDFVDVTEVKRQLEQMRLGNTASGGRRRVSSSTSESDFEDIAEVRKYIESMQGGGMGHARRRMSSSSSDFEDVNQAVRDYNAFKQKTVMKKGMEPMDTSGNTIYKSLQGKTDKIKGVNIVKQYSPYDDPVMIKGVDTGSVVTTPLTRKGAIRRPKHSDSQPQLDDGIYFSPARVPNLDNSIYMEGPITGKPKHMSPSHASRPLPPIPSGNKDSLLPPVPPPRDKSLSPIREESHPSGAIPKSMHRRCRRNLDGVICSMLHSKPKDTTYSMAGDSSSPYSLVDKPRIYEEIGGIPKDNVNVMDKKTIVRGNSKKSGNSYKSNMNQLSSSFDKYMVFGGAMLLVGQQAAQQQARQSVIQRKDHMSEGEKIFEAVTMSLSSLGTTLTSAGIAGGPKVMAAGMAISVISGIIDTVKDIYYLFSNTEKPIDPVVKLFNTYSGLISDRDRAGVRKCMVPGEDMMIYMSYSNNSKNFKPDMEKTALYFLDVIDSEVLYMNTSNLILDYQLRVACPIGVLRSPDTDITAYTTMYAEDDGVKKYIFTRLGVMLSRTPTVRLTCGRDTTLTIRPYEVPISDMQLLKMATPGEPNSTKSIPSDVCDKYPLKKFYLLAEGCPYDTSQSFIVHTTCSILLRMSTWDPFRNRWVLQNPFRQEGEYKQLFTFSKYDFNDTIIDPNNKPGHASFCINRQARQCYWSESMVLEDVTSCQAKARKIYVKMRVFGDRGFDSFILTCPSGSTPVSIDSDSSILEIPVGDYGTSKLFASTEDNKRIGVFCMHNYDTRYKSDIIVLLFEKNKFDYGIKQDNLNSREILFSRMSVGMPYRSIMCDNRRKECKIGGVDFSSPDIEMEIHHSSKEIMLKETYDANSIDPQVVNKSKKYFPAPIKVTFPVNNLGNAYRKPDKFWTDAINKKRTYSSILVNIAPCTSRNKNIYIDNPISTMGYLQSITKDYGDGSHYYFTKVKPTMYNAHNFMFRDNANCSAVLNLKSRDMTVECDTFSIPRSSIRQYEGLCFIVVTSRDHCATETEWLKEKGYNDWDANQRRTCLYDRIKNTVSSDHYCSYSGDLYNYYPIYDACKSYMFIEYKDAWVESEVLQQPPYTFEFVYDKNNNEYIDKELSDRMNDLYEQYKKLIEYTDGSLPNSINRLAKALTKEGREIARVNIDGNVLELAYQADREKIMEIQEKISEITKEIFVHTLSENDLKEIMEFAENSRCCLIDVHNNKTEKYYPIDKYICGEVSDYVYTDEEDRKYVLINNTYISYDYLNQSEAVVCTCYNASIIPLDTEEARKMAEDAIISSAIAEALNDIFDEMDTNISLALMNEEERYLSFSGYNNTIQIGCIIIIVLIILIIVSVLTYTLYKKHKKYNIINSKYIRRDDNIELDSASYVSLSDNN</sequence>
<feature type="transmembrane region" description="Helical" evidence="2">
    <location>
        <begin position="1844"/>
        <end position="1868"/>
    </location>
</feature>
<dbReference type="InterPro" id="IPR025128">
    <property type="entry name" value="Poxvirus_B22R_C_dom"/>
</dbReference>
<feature type="region of interest" description="Disordered" evidence="1">
    <location>
        <begin position="700"/>
        <end position="759"/>
    </location>
</feature>
<dbReference type="InterPro" id="IPR025133">
    <property type="entry name" value="Poxvirus_B22R_N_dom"/>
</dbReference>
<evidence type="ECO:0000256" key="1">
    <source>
        <dbReference type="SAM" id="MobiDB-lite"/>
    </source>
</evidence>
<keyword evidence="2" id="KW-0812">Transmembrane</keyword>
<keyword evidence="2" id="KW-0472">Membrane</keyword>
<dbReference type="Pfam" id="PF13169">
    <property type="entry name" value="Poxvirus_B22R_N"/>
    <property type="match status" value="1"/>
</dbReference>
<dbReference type="Proteomes" id="UP000315116">
    <property type="component" value="Segment"/>
</dbReference>
<feature type="domain" description="Poxvirus B22R protein C-terminal" evidence="3">
    <location>
        <begin position="881"/>
        <end position="1076"/>
    </location>
</feature>
<evidence type="ECO:0000256" key="2">
    <source>
        <dbReference type="SAM" id="Phobius"/>
    </source>
</evidence>
<feature type="compositionally biased region" description="Basic and acidic residues" evidence="1">
    <location>
        <begin position="736"/>
        <end position="749"/>
    </location>
</feature>
<protein>
    <submittedName>
        <fullName evidence="5">SWPV1-115</fullName>
    </submittedName>
</protein>
<evidence type="ECO:0000259" key="4">
    <source>
        <dbReference type="Pfam" id="PF13169"/>
    </source>
</evidence>
<organism evidence="5 6">
    <name type="scientific">Shearwaterpox virus</name>
    <dbReference type="NCBI Taxonomy" id="1974596"/>
    <lineage>
        <taxon>Viruses</taxon>
        <taxon>Varidnaviria</taxon>
        <taxon>Bamfordvirae</taxon>
        <taxon>Nucleocytoviricota</taxon>
        <taxon>Pokkesviricetes</taxon>
        <taxon>Chitovirales</taxon>
        <taxon>Poxviridae</taxon>
        <taxon>Chordopoxvirinae</taxon>
        <taxon>Avipoxvirus</taxon>
        <taxon>Avipoxvirus canarypox</taxon>
        <taxon>Canarypox virus</taxon>
    </lineage>
</organism>
<evidence type="ECO:0000313" key="5">
    <source>
        <dbReference type="EMBL" id="ARF02711.1"/>
    </source>
</evidence>
<dbReference type="Pfam" id="PF04395">
    <property type="entry name" value="Poxvirus_B22R"/>
    <property type="match status" value="1"/>
</dbReference>
<evidence type="ECO:0000313" key="6">
    <source>
        <dbReference type="Proteomes" id="UP000315116"/>
    </source>
</evidence>
<name>A0A1V0S7V6_CNPV</name>
<feature type="domain" description="Poxvirus B22R protein N-terminal" evidence="4">
    <location>
        <begin position="24"/>
        <end position="107"/>
    </location>
</feature>
<dbReference type="InterPro" id="IPR007490">
    <property type="entry name" value="Poxvirus_B22"/>
</dbReference>
<accession>A0A1V0S7V6</accession>
<reference evidence="5 6" key="1">
    <citation type="journal article" date="2017" name="BMC Genomics">
        <title>Genomic characterization of two novel pathogenic avipoxviruses isolated from pacific shearwaters (Ardenna spp.).</title>
        <authorList>
            <person name="Sarker S."/>
            <person name="Das S."/>
            <person name="Lavers J.L."/>
            <person name="Hutton I."/>
            <person name="Helbig K."/>
            <person name="Imbery J."/>
            <person name="Upton C."/>
            <person name="Raidal S.R."/>
        </authorList>
    </citation>
    <scope>NUCLEOTIDE SEQUENCE [LARGE SCALE GENOMIC DNA]</scope>
    <source>
        <strain evidence="5 6">SWPV-1</strain>
    </source>
</reference>
<feature type="region of interest" description="Disordered" evidence="1">
    <location>
        <begin position="663"/>
        <end position="684"/>
    </location>
</feature>
<keyword evidence="2" id="KW-1133">Transmembrane helix</keyword>
<proteinExistence type="predicted"/>
<evidence type="ECO:0000259" key="3">
    <source>
        <dbReference type="Pfam" id="PF13168"/>
    </source>
</evidence>
<dbReference type="EMBL" id="KX857216">
    <property type="protein sequence ID" value="ARF02711.1"/>
    <property type="molecule type" value="Genomic_DNA"/>
</dbReference>
<gene>
    <name evidence="5" type="primary">SWPV1-115</name>
</gene>